<feature type="transmembrane region" description="Helical" evidence="7">
    <location>
        <begin position="317"/>
        <end position="339"/>
    </location>
</feature>
<comment type="subcellular location">
    <subcellularLocation>
        <location evidence="1">Cell membrane</location>
        <topology evidence="1">Multi-pass membrane protein</topology>
    </subcellularLocation>
</comment>
<dbReference type="RefSeq" id="WP_104475805.1">
    <property type="nucleotide sequence ID" value="NZ_CP154825.1"/>
</dbReference>
<dbReference type="GO" id="GO:0005886">
    <property type="term" value="C:plasma membrane"/>
    <property type="evidence" value="ECO:0007669"/>
    <property type="project" value="UniProtKB-SubCell"/>
</dbReference>
<feature type="transmembrane region" description="Helical" evidence="7">
    <location>
        <begin position="207"/>
        <end position="225"/>
    </location>
</feature>
<accession>A0A2S6H0F7</accession>
<dbReference type="Pfam" id="PF19053">
    <property type="entry name" value="EccD"/>
    <property type="match status" value="1"/>
</dbReference>
<dbReference type="Gene3D" id="3.10.20.90">
    <property type="entry name" value="Phosphatidylinositol 3-kinase Catalytic Subunit, Chain A, domain 1"/>
    <property type="match status" value="1"/>
</dbReference>
<feature type="transmembrane region" description="Helical" evidence="7">
    <location>
        <begin position="429"/>
        <end position="449"/>
    </location>
</feature>
<organism evidence="9 10">
    <name type="scientific">Actinokineospora auranticolor</name>
    <dbReference type="NCBI Taxonomy" id="155976"/>
    <lineage>
        <taxon>Bacteria</taxon>
        <taxon>Bacillati</taxon>
        <taxon>Actinomycetota</taxon>
        <taxon>Actinomycetes</taxon>
        <taxon>Pseudonocardiales</taxon>
        <taxon>Pseudonocardiaceae</taxon>
        <taxon>Actinokineospora</taxon>
    </lineage>
</organism>
<name>A0A2S6H0F7_9PSEU</name>
<keyword evidence="10" id="KW-1185">Reference proteome</keyword>
<dbReference type="AlphaFoldDB" id="A0A2S6H0F7"/>
<evidence type="ECO:0000256" key="6">
    <source>
        <dbReference type="ARBA" id="ARBA00023136"/>
    </source>
</evidence>
<dbReference type="PIRSF" id="PIRSF017804">
    <property type="entry name" value="Secretion_EccD1"/>
    <property type="match status" value="1"/>
</dbReference>
<keyword evidence="4 7" id="KW-0812">Transmembrane</keyword>
<dbReference type="NCBIfam" id="TIGR03920">
    <property type="entry name" value="T7SS_EccD"/>
    <property type="match status" value="1"/>
</dbReference>
<feature type="domain" description="EccD-like transmembrane" evidence="8">
    <location>
        <begin position="124"/>
        <end position="455"/>
    </location>
</feature>
<gene>
    <name evidence="9" type="ORF">CLV40_10197</name>
</gene>
<feature type="transmembrane region" description="Helical" evidence="7">
    <location>
        <begin position="370"/>
        <end position="389"/>
    </location>
</feature>
<evidence type="ECO:0000256" key="3">
    <source>
        <dbReference type="ARBA" id="ARBA00022475"/>
    </source>
</evidence>
<dbReference type="EMBL" id="PTIX01000001">
    <property type="protein sequence ID" value="PPK70911.1"/>
    <property type="molecule type" value="Genomic_DNA"/>
</dbReference>
<keyword evidence="3" id="KW-1003">Cell membrane</keyword>
<dbReference type="Pfam" id="PF08817">
    <property type="entry name" value="YukD"/>
    <property type="match status" value="1"/>
</dbReference>
<dbReference type="Proteomes" id="UP000239203">
    <property type="component" value="Unassembled WGS sequence"/>
</dbReference>
<keyword evidence="5 7" id="KW-1133">Transmembrane helix</keyword>
<proteinExistence type="inferred from homology"/>
<evidence type="ECO:0000256" key="5">
    <source>
        <dbReference type="ARBA" id="ARBA00022989"/>
    </source>
</evidence>
<evidence type="ECO:0000256" key="7">
    <source>
        <dbReference type="SAM" id="Phobius"/>
    </source>
</evidence>
<evidence type="ECO:0000313" key="10">
    <source>
        <dbReference type="Proteomes" id="UP000239203"/>
    </source>
</evidence>
<dbReference type="InterPro" id="IPR006707">
    <property type="entry name" value="T7SS_EccD"/>
</dbReference>
<evidence type="ECO:0000256" key="1">
    <source>
        <dbReference type="ARBA" id="ARBA00004651"/>
    </source>
</evidence>
<comment type="similarity">
    <text evidence="2">Belongs to the EccD/Snm4 family.</text>
</comment>
<dbReference type="InterPro" id="IPR024962">
    <property type="entry name" value="YukD-like"/>
</dbReference>
<evidence type="ECO:0000313" key="9">
    <source>
        <dbReference type="EMBL" id="PPK70911.1"/>
    </source>
</evidence>
<evidence type="ECO:0000256" key="2">
    <source>
        <dbReference type="ARBA" id="ARBA00006162"/>
    </source>
</evidence>
<feature type="transmembrane region" description="Helical" evidence="7">
    <location>
        <begin position="150"/>
        <end position="168"/>
    </location>
</feature>
<feature type="transmembrane region" description="Helical" evidence="7">
    <location>
        <begin position="232"/>
        <end position="252"/>
    </location>
</feature>
<sequence length="460" mass="46137">MATTATAGSGEMCRLTICGPASRVELAVPAHVPLTDLMPTVLGHLDPALATTGLAHGGWVLQRLGEQPLDEDQGTAALGLYDGDLLHLRPRDALLPLVDFDDLVDGVHTGLTARDDRWRPALGRRVLLAVMGLLAATAVLAAGLTGTMMVLSAGSLAAVLLLAAAAASRGLGDRPAALVLATAGIASAALAGLAVPAADHPFTGPGILAAAGAAAVAAAAARVAVGGSDAPFTAAALAAVLATAGAGAAVGFGLGGAAAASIALVVALCLVRVAPLVSARLAGLGVDQVPTSAAEFQQDLDPRPSAEVVDRANRADAYLTAFFVALGAVCAATLAILAVNPRWDAKTLTAVTAVLMLLHARELTAVRHRLAALLPAFAGLTTLLVAGLGDADPPLRPLLLAAVVVGVGLALAAAHLLPGRKLVPRWGRWGDLLHWATALAVIPLALSVLDVYTRLVANWL</sequence>
<comment type="caution">
    <text evidence="9">The sequence shown here is derived from an EMBL/GenBank/DDBJ whole genome shotgun (WGS) entry which is preliminary data.</text>
</comment>
<reference evidence="9 10" key="1">
    <citation type="submission" date="2018-02" db="EMBL/GenBank/DDBJ databases">
        <title>Genomic Encyclopedia of Archaeal and Bacterial Type Strains, Phase II (KMG-II): from individual species to whole genera.</title>
        <authorList>
            <person name="Goeker M."/>
        </authorList>
    </citation>
    <scope>NUCLEOTIDE SEQUENCE [LARGE SCALE GENOMIC DNA]</scope>
    <source>
        <strain evidence="9 10">YU 961-1</strain>
    </source>
</reference>
<protein>
    <submittedName>
        <fullName evidence="9">Type VII secretion integral membrane protein EccD</fullName>
    </submittedName>
</protein>
<dbReference type="OrthoDB" id="4775372at2"/>
<feature type="transmembrane region" description="Helical" evidence="7">
    <location>
        <begin position="175"/>
        <end position="195"/>
    </location>
</feature>
<feature type="transmembrane region" description="Helical" evidence="7">
    <location>
        <begin position="126"/>
        <end position="144"/>
    </location>
</feature>
<evidence type="ECO:0000256" key="4">
    <source>
        <dbReference type="ARBA" id="ARBA00022692"/>
    </source>
</evidence>
<keyword evidence="6 7" id="KW-0472">Membrane</keyword>
<evidence type="ECO:0000259" key="8">
    <source>
        <dbReference type="Pfam" id="PF19053"/>
    </source>
</evidence>
<dbReference type="InterPro" id="IPR044049">
    <property type="entry name" value="EccD_transm"/>
</dbReference>
<feature type="transmembrane region" description="Helical" evidence="7">
    <location>
        <begin position="395"/>
        <end position="417"/>
    </location>
</feature>